<evidence type="ECO:0000313" key="6">
    <source>
        <dbReference type="Proteomes" id="UP000215335"/>
    </source>
</evidence>
<proteinExistence type="predicted"/>
<dbReference type="SUPFAM" id="SSF53092">
    <property type="entry name" value="Creatinase/prolidase N-terminal domain"/>
    <property type="match status" value="2"/>
</dbReference>
<dbReference type="InterPro" id="IPR000587">
    <property type="entry name" value="Creatinase_N"/>
</dbReference>
<protein>
    <recommendedName>
        <fullName evidence="7">Creatinase N-terminal domain-containing protein</fullName>
    </recommendedName>
</protein>
<dbReference type="Proteomes" id="UP000215335">
    <property type="component" value="Unassembled WGS sequence"/>
</dbReference>
<evidence type="ECO:0008006" key="7">
    <source>
        <dbReference type="Google" id="ProtNLM"/>
    </source>
</evidence>
<evidence type="ECO:0000256" key="1">
    <source>
        <dbReference type="ARBA" id="ARBA00022723"/>
    </source>
</evidence>
<accession>A0A232FMS9</accession>
<dbReference type="STRING" id="543379.A0A232FMS9"/>
<dbReference type="Pfam" id="PF16189">
    <property type="entry name" value="Creatinase_N_2"/>
    <property type="match status" value="1"/>
</dbReference>
<keyword evidence="1" id="KW-0479">Metal-binding</keyword>
<sequence length="603" mass="70160">MNINIVHPHDERLKFLTGFNGYFGDALVTKNKTVFWTDSRYSEQAKSELSSEWDIIITSSDSKSATLAQWLINEFKGHTKAYIGADPMLVPAFVWLAWEKELEKSNIKLVKVGTYFNLNGWKNLIDSIWKTDRPNPNTENALYNPKYFGKDWKAKIADVRNLMKSSNVDAVVLTDMSEITWLLNIRGYDLSYYLGLFKAYLVIEKRKIKLFVDKERISYGLKQKWRINDKNCVIRQGLYCVEHFEYHEIFIQLRTYSQLWELVWLPSRCGFTPGISMYIYDSIPAKKRIIQPSPVITLRTTKNQQEIEGIRHAHQTDGSATTQFLSYFDNVYTYRHINRNILDSLKEFRGHFYEQNEPEGIPFPIFIGYANNPKTPCYNESCLQTKVNEDIPVVNLRYSVNYRGGTVNSARTIHFSEEPPAPFKKAYTDTLINLIDVAKTTFPTDITIDELQRGSQKSFVNVEYDDLFNSVHGFGHLVAFNSSLIPSPSIQYSPESCSRCNIRRLKPGQFIVNGHSTFVNNGTNSYWNSNGQQLLGFEDISRVPYDVNLIDEKLLNQEHFDWLKKHGEKIRKDVLKQMDVRYWPLRATDFPEIYLLERTRSLK</sequence>
<dbReference type="GO" id="GO:0046872">
    <property type="term" value="F:metal ion binding"/>
    <property type="evidence" value="ECO:0007669"/>
    <property type="project" value="UniProtKB-KW"/>
</dbReference>
<keyword evidence="6" id="KW-1185">Reference proteome</keyword>
<feature type="domain" description="Peptidase M24 C-terminal" evidence="4">
    <location>
        <begin position="534"/>
        <end position="583"/>
    </location>
</feature>
<dbReference type="Pfam" id="PF01321">
    <property type="entry name" value="Creatinase_N"/>
    <property type="match status" value="1"/>
</dbReference>
<dbReference type="GO" id="GO:0016787">
    <property type="term" value="F:hydrolase activity"/>
    <property type="evidence" value="ECO:0007669"/>
    <property type="project" value="UniProtKB-KW"/>
</dbReference>
<evidence type="ECO:0000259" key="3">
    <source>
        <dbReference type="Pfam" id="PF01321"/>
    </source>
</evidence>
<dbReference type="Pfam" id="PF16188">
    <property type="entry name" value="Peptidase_M24_C"/>
    <property type="match status" value="1"/>
</dbReference>
<reference evidence="5 6" key="1">
    <citation type="journal article" date="2017" name="Curr. Biol.">
        <title>The Evolution of Venom by Co-option of Single-Copy Genes.</title>
        <authorList>
            <person name="Martinson E.O."/>
            <person name="Mrinalini"/>
            <person name="Kelkar Y.D."/>
            <person name="Chang C.H."/>
            <person name="Werren J.H."/>
        </authorList>
    </citation>
    <scope>NUCLEOTIDE SEQUENCE [LARGE SCALE GENOMIC DNA]</scope>
    <source>
        <strain evidence="5 6">Alberta</strain>
        <tissue evidence="5">Whole body</tissue>
    </source>
</reference>
<dbReference type="InterPro" id="IPR029149">
    <property type="entry name" value="Creatin/AminoP/Spt16_N"/>
</dbReference>
<dbReference type="InterPro" id="IPR032416">
    <property type="entry name" value="Peptidase_M24_C"/>
</dbReference>
<dbReference type="EMBL" id="NNAY01000032">
    <property type="protein sequence ID" value="OXU31758.1"/>
    <property type="molecule type" value="Genomic_DNA"/>
</dbReference>
<keyword evidence="2" id="KW-0378">Hydrolase</keyword>
<dbReference type="InterPro" id="IPR050422">
    <property type="entry name" value="X-Pro_aminopeptidase_P"/>
</dbReference>
<name>A0A232FMS9_9HYME</name>
<comment type="caution">
    <text evidence="5">The sequence shown here is derived from an EMBL/GenBank/DDBJ whole genome shotgun (WGS) entry which is preliminary data.</text>
</comment>
<dbReference type="Gene3D" id="3.90.230.10">
    <property type="entry name" value="Creatinase/methionine aminopeptidase superfamily"/>
    <property type="match status" value="1"/>
</dbReference>
<evidence type="ECO:0000313" key="5">
    <source>
        <dbReference type="EMBL" id="OXU31758.1"/>
    </source>
</evidence>
<dbReference type="Gene3D" id="3.40.350.10">
    <property type="entry name" value="Creatinase/prolidase N-terminal domain"/>
    <property type="match status" value="2"/>
</dbReference>
<dbReference type="SUPFAM" id="SSF55920">
    <property type="entry name" value="Creatinase/aminopeptidase"/>
    <property type="match status" value="1"/>
</dbReference>
<evidence type="ECO:0000256" key="2">
    <source>
        <dbReference type="ARBA" id="ARBA00022801"/>
    </source>
</evidence>
<organism evidence="5 6">
    <name type="scientific">Trichomalopsis sarcophagae</name>
    <dbReference type="NCBI Taxonomy" id="543379"/>
    <lineage>
        <taxon>Eukaryota</taxon>
        <taxon>Metazoa</taxon>
        <taxon>Ecdysozoa</taxon>
        <taxon>Arthropoda</taxon>
        <taxon>Hexapoda</taxon>
        <taxon>Insecta</taxon>
        <taxon>Pterygota</taxon>
        <taxon>Neoptera</taxon>
        <taxon>Endopterygota</taxon>
        <taxon>Hymenoptera</taxon>
        <taxon>Apocrita</taxon>
        <taxon>Proctotrupomorpha</taxon>
        <taxon>Chalcidoidea</taxon>
        <taxon>Pteromalidae</taxon>
        <taxon>Pteromalinae</taxon>
        <taxon>Trichomalopsis</taxon>
    </lineage>
</organism>
<dbReference type="PANTHER" id="PTHR43763:SF6">
    <property type="entry name" value="XAA-PRO AMINOPEPTIDASE 1"/>
    <property type="match status" value="1"/>
</dbReference>
<evidence type="ECO:0000259" key="4">
    <source>
        <dbReference type="Pfam" id="PF16188"/>
    </source>
</evidence>
<dbReference type="InterPro" id="IPR036005">
    <property type="entry name" value="Creatinase/aminopeptidase-like"/>
</dbReference>
<gene>
    <name evidence="5" type="ORF">TSAR_003114</name>
</gene>
<dbReference type="AlphaFoldDB" id="A0A232FMS9"/>
<dbReference type="PANTHER" id="PTHR43763">
    <property type="entry name" value="XAA-PRO AMINOPEPTIDASE 1"/>
    <property type="match status" value="1"/>
</dbReference>
<feature type="domain" description="Creatinase N-terminal" evidence="3">
    <location>
        <begin position="9"/>
        <end position="113"/>
    </location>
</feature>